<organism evidence="2 3">
    <name type="scientific">Niastella soli</name>
    <dbReference type="NCBI Taxonomy" id="2821487"/>
    <lineage>
        <taxon>Bacteria</taxon>
        <taxon>Pseudomonadati</taxon>
        <taxon>Bacteroidota</taxon>
        <taxon>Chitinophagia</taxon>
        <taxon>Chitinophagales</taxon>
        <taxon>Chitinophagaceae</taxon>
        <taxon>Niastella</taxon>
    </lineage>
</organism>
<dbReference type="EMBL" id="JAGHKO010000002">
    <property type="protein sequence ID" value="MBO9201358.1"/>
    <property type="molecule type" value="Genomic_DNA"/>
</dbReference>
<name>A0ABS3YUB2_9BACT</name>
<evidence type="ECO:0000256" key="1">
    <source>
        <dbReference type="SAM" id="SignalP"/>
    </source>
</evidence>
<dbReference type="RefSeq" id="WP_209139407.1">
    <property type="nucleotide sequence ID" value="NZ_JAGHKO010000002.1"/>
</dbReference>
<feature type="signal peptide" evidence="1">
    <location>
        <begin position="1"/>
        <end position="20"/>
    </location>
</feature>
<reference evidence="2 3" key="1">
    <citation type="submission" date="2021-03" db="EMBL/GenBank/DDBJ databases">
        <title>Assistant Professor.</title>
        <authorList>
            <person name="Huq M.A."/>
        </authorList>
    </citation>
    <scope>NUCLEOTIDE SEQUENCE [LARGE SCALE GENOMIC DNA]</scope>
    <source>
        <strain evidence="2 3">MAH-29</strain>
    </source>
</reference>
<comment type="caution">
    <text evidence="2">The sequence shown here is derived from an EMBL/GenBank/DDBJ whole genome shotgun (WGS) entry which is preliminary data.</text>
</comment>
<feature type="chain" id="PRO_5045913612" evidence="1">
    <location>
        <begin position="21"/>
        <end position="123"/>
    </location>
</feature>
<dbReference type="Proteomes" id="UP000677244">
    <property type="component" value="Unassembled WGS sequence"/>
</dbReference>
<keyword evidence="3" id="KW-1185">Reference proteome</keyword>
<proteinExistence type="predicted"/>
<accession>A0ABS3YUB2</accession>
<protein>
    <submittedName>
        <fullName evidence="2">Uncharacterized protein</fullName>
    </submittedName>
</protein>
<keyword evidence="1" id="KW-0732">Signal</keyword>
<sequence>MLKKTVISCAMIGAFALALASSGGGDKKKAESLRNPDFTPIRTTNGFTLKAGPAYTGSHTFNSVRTNNVITRNTVVTYQQGNKVFILPYKSTSRVNINVIPDNSTYQQRNNLNAFDLKFRLRK</sequence>
<evidence type="ECO:0000313" key="2">
    <source>
        <dbReference type="EMBL" id="MBO9201358.1"/>
    </source>
</evidence>
<evidence type="ECO:0000313" key="3">
    <source>
        <dbReference type="Proteomes" id="UP000677244"/>
    </source>
</evidence>
<gene>
    <name evidence="2" type="ORF">J7I42_13845</name>
</gene>